<dbReference type="GeneID" id="301545961"/>
<dbReference type="Proteomes" id="UP000600080">
    <property type="component" value="Unassembled WGS sequence"/>
</dbReference>
<proteinExistence type="predicted"/>
<organism evidence="2 3">
    <name type="scientific">Streptomyces kronopolitis</name>
    <dbReference type="NCBI Taxonomy" id="1612435"/>
    <lineage>
        <taxon>Bacteria</taxon>
        <taxon>Bacillati</taxon>
        <taxon>Actinomycetota</taxon>
        <taxon>Actinomycetes</taxon>
        <taxon>Kitasatosporales</taxon>
        <taxon>Streptomycetaceae</taxon>
        <taxon>Streptomyces</taxon>
    </lineage>
</organism>
<protein>
    <recommendedName>
        <fullName evidence="4">Zinc ribbon domain-containing protein</fullName>
    </recommendedName>
</protein>
<name>A0ABQ2IXR8_9ACTN</name>
<keyword evidence="1" id="KW-0812">Transmembrane</keyword>
<feature type="transmembrane region" description="Helical" evidence="1">
    <location>
        <begin position="94"/>
        <end position="111"/>
    </location>
</feature>
<sequence>MPAGPAPETLTAATAPLATEAGRDRTAVPTWGKGRDVTRYICAAAYLDREYARSLIRQVAAEPRLGVAPAPACDVPVALRHAYLANTRRHGRDLVLTVLLLLALVFTLWVGDGGLTLLSLFLAWVTLFSFELSTRYGRHLQSLRPDRFDPADAPAPLNDDIATRLRQIGAYAGGNVTAYSGYSPFIGYGFPRDSWSLTFDVTTSGRPEGRPREFDVADLYTHIAERVATLALPCLEIEERVFVDGGSLLDDRRFLPDPLGRPVARIPSALLDSLKRTPEEGARPYLAVHSTGWGGEAVTSLFLRFVRSDSHLFVEAVPTVLYPLRDRYRVIDTLMPSPSFREVCTLLSETLVSTVFVLLAAPARAVSGFAPDYGLSRRLRRQHKLITRLRRFDYGARQSVRRQAAATEHSRYFQKADSGMVVKTVEKRVLDALVEFAEEHGIDVGELVQRQQMIINNGIIAAGGGRVESSAVASGERSRVSTVLGKIPLLNLD</sequence>
<evidence type="ECO:0000313" key="3">
    <source>
        <dbReference type="Proteomes" id="UP000600080"/>
    </source>
</evidence>
<keyword evidence="1" id="KW-0472">Membrane</keyword>
<evidence type="ECO:0008006" key="4">
    <source>
        <dbReference type="Google" id="ProtNLM"/>
    </source>
</evidence>
<dbReference type="EMBL" id="BMND01000001">
    <property type="protein sequence ID" value="GGN30921.1"/>
    <property type="molecule type" value="Genomic_DNA"/>
</dbReference>
<evidence type="ECO:0000256" key="1">
    <source>
        <dbReference type="SAM" id="Phobius"/>
    </source>
</evidence>
<dbReference type="RefSeq" id="WP_189095223.1">
    <property type="nucleotide sequence ID" value="NZ_BMND01000001.1"/>
</dbReference>
<accession>A0ABQ2IXR8</accession>
<comment type="caution">
    <text evidence="2">The sequence shown here is derived from an EMBL/GenBank/DDBJ whole genome shotgun (WGS) entry which is preliminary data.</text>
</comment>
<reference evidence="3" key="1">
    <citation type="journal article" date="2019" name="Int. J. Syst. Evol. Microbiol.">
        <title>The Global Catalogue of Microorganisms (GCM) 10K type strain sequencing project: providing services to taxonomists for standard genome sequencing and annotation.</title>
        <authorList>
            <consortium name="The Broad Institute Genomics Platform"/>
            <consortium name="The Broad Institute Genome Sequencing Center for Infectious Disease"/>
            <person name="Wu L."/>
            <person name="Ma J."/>
        </authorList>
    </citation>
    <scope>NUCLEOTIDE SEQUENCE [LARGE SCALE GENOMIC DNA]</scope>
    <source>
        <strain evidence="3">CGMCC 4.7323</strain>
    </source>
</reference>
<keyword evidence="1" id="KW-1133">Transmembrane helix</keyword>
<evidence type="ECO:0000313" key="2">
    <source>
        <dbReference type="EMBL" id="GGN30921.1"/>
    </source>
</evidence>
<gene>
    <name evidence="2" type="ORF">GCM10012285_00430</name>
</gene>
<keyword evidence="3" id="KW-1185">Reference proteome</keyword>